<feature type="compositionally biased region" description="Low complexity" evidence="1">
    <location>
        <begin position="161"/>
        <end position="181"/>
    </location>
</feature>
<dbReference type="Proteomes" id="UP001498398">
    <property type="component" value="Unassembled WGS sequence"/>
</dbReference>
<keyword evidence="3" id="KW-0732">Signal</keyword>
<dbReference type="EMBL" id="JBANRG010000013">
    <property type="protein sequence ID" value="KAK7461490.1"/>
    <property type="molecule type" value="Genomic_DNA"/>
</dbReference>
<feature type="region of interest" description="Disordered" evidence="1">
    <location>
        <begin position="152"/>
        <end position="181"/>
    </location>
</feature>
<feature type="chain" id="PRO_5046380846" evidence="3">
    <location>
        <begin position="22"/>
        <end position="213"/>
    </location>
</feature>
<keyword evidence="2" id="KW-1133">Transmembrane helix</keyword>
<feature type="region of interest" description="Disordered" evidence="1">
    <location>
        <begin position="97"/>
        <end position="117"/>
    </location>
</feature>
<evidence type="ECO:0000256" key="1">
    <source>
        <dbReference type="SAM" id="MobiDB-lite"/>
    </source>
</evidence>
<gene>
    <name evidence="4" type="ORF">VKT23_008664</name>
</gene>
<protein>
    <submittedName>
        <fullName evidence="4">Uncharacterized protein</fullName>
    </submittedName>
</protein>
<accession>A0ABR1JJD1</accession>
<feature type="transmembrane region" description="Helical" evidence="2">
    <location>
        <begin position="193"/>
        <end position="212"/>
    </location>
</feature>
<comment type="caution">
    <text evidence="4">The sequence shown here is derived from an EMBL/GenBank/DDBJ whole genome shotgun (WGS) entry which is preliminary data.</text>
</comment>
<proteinExistence type="predicted"/>
<name>A0ABR1JJD1_9AGAR</name>
<evidence type="ECO:0000313" key="4">
    <source>
        <dbReference type="EMBL" id="KAK7461490.1"/>
    </source>
</evidence>
<evidence type="ECO:0000256" key="2">
    <source>
        <dbReference type="SAM" id="Phobius"/>
    </source>
</evidence>
<evidence type="ECO:0000256" key="3">
    <source>
        <dbReference type="SAM" id="SignalP"/>
    </source>
</evidence>
<organism evidence="4 5">
    <name type="scientific">Marasmiellus scandens</name>
    <dbReference type="NCBI Taxonomy" id="2682957"/>
    <lineage>
        <taxon>Eukaryota</taxon>
        <taxon>Fungi</taxon>
        <taxon>Dikarya</taxon>
        <taxon>Basidiomycota</taxon>
        <taxon>Agaricomycotina</taxon>
        <taxon>Agaricomycetes</taxon>
        <taxon>Agaricomycetidae</taxon>
        <taxon>Agaricales</taxon>
        <taxon>Marasmiineae</taxon>
        <taxon>Omphalotaceae</taxon>
        <taxon>Marasmiellus</taxon>
    </lineage>
</organism>
<reference evidence="4 5" key="1">
    <citation type="submission" date="2024-01" db="EMBL/GenBank/DDBJ databases">
        <title>A draft genome for the cacao thread blight pathogen Marasmiellus scandens.</title>
        <authorList>
            <person name="Baruah I.K."/>
            <person name="Leung J."/>
            <person name="Bukari Y."/>
            <person name="Amoako-Attah I."/>
            <person name="Meinhardt L.W."/>
            <person name="Bailey B.A."/>
            <person name="Cohen S.P."/>
        </authorList>
    </citation>
    <scope>NUCLEOTIDE SEQUENCE [LARGE SCALE GENOMIC DNA]</scope>
    <source>
        <strain evidence="4 5">GH-19</strain>
    </source>
</reference>
<keyword evidence="2" id="KW-0472">Membrane</keyword>
<feature type="signal peptide" evidence="3">
    <location>
        <begin position="1"/>
        <end position="21"/>
    </location>
</feature>
<keyword evidence="2" id="KW-0812">Transmembrane</keyword>
<evidence type="ECO:0000313" key="5">
    <source>
        <dbReference type="Proteomes" id="UP001498398"/>
    </source>
</evidence>
<sequence length="213" mass="21471">MKYTLFASLLVVCNILDSVVASQLTFYEVADPTNPVVAVPTNTAAAIPIGTADGATTYRIEDTITNSLTNTHGAVSTLIVTFTETIVASAAGWKVQEPAEEGKGGGEIECQTPDAQGNGECVGRENLNGTTIAVTQTGSMFPFQVISVSQNGAAGNGGSGSSESGNDNNTADNGSSSGLGSGSSLNNNAARRMIAGMVCAVVCGVVFGGLLLI</sequence>
<keyword evidence="5" id="KW-1185">Reference proteome</keyword>